<comment type="subcellular location">
    <subcellularLocation>
        <location evidence="4 5">Cytoplasm</location>
    </subcellularLocation>
</comment>
<gene>
    <name evidence="4" type="primary">KYNU</name>
    <name evidence="6" type="ORF">WJX75_005828</name>
</gene>
<feature type="binding site" evidence="4">
    <location>
        <position position="261"/>
    </location>
    <ligand>
        <name>pyridoxal 5'-phosphate</name>
        <dbReference type="ChEBI" id="CHEBI:597326"/>
    </ligand>
</feature>
<keyword evidence="3 4" id="KW-0663">Pyridoxal phosphate</keyword>
<feature type="binding site" evidence="4">
    <location>
        <position position="108"/>
    </location>
    <ligand>
        <name>pyridoxal 5'-phosphate</name>
        <dbReference type="ChEBI" id="CHEBI:597326"/>
    </ligand>
</feature>
<dbReference type="PIRSF" id="PIRSF038800">
    <property type="entry name" value="KYNU"/>
    <property type="match status" value="1"/>
</dbReference>
<comment type="subunit">
    <text evidence="4 5">Homodimer.</text>
</comment>
<evidence type="ECO:0000313" key="6">
    <source>
        <dbReference type="EMBL" id="KAK9915188.1"/>
    </source>
</evidence>
<evidence type="ECO:0000256" key="3">
    <source>
        <dbReference type="ARBA" id="ARBA00022898"/>
    </source>
</evidence>
<dbReference type="InterPro" id="IPR015424">
    <property type="entry name" value="PyrdxlP-dep_Trfase"/>
</dbReference>
<sequence>MGDMQEKNLNTISFEACQELDARDSLGQFRSQFDLPEHTCYLDGNSLGALPKATLPRVQQVVQQEWGRDLISSWNKHGWWDAQQRVGDKIALIIGAGPGEVLVADSTSVNLFKTVAAALQLNPGKVVVSERANFPTDLYMLEGLIKHLGRGYKLRLVDSPEDLFEAIDSDVSVAVLTHVSYRTGCMLDMAATTAHAHARGALVVWDLAHSAGAVHVDLTGADVDFAVGCGYKFLNGGPGAPAFLYVAKRLQDKVQQPLTGWFGHAKPFAFEPSFEAAPGIQRFQCGTPPIISLAALEVGVDLMLQAPLPAIRDKSVALGCLFWRLMEQECSQLGFRLASPAAPAQRGSQICFAHPEGYAIMQALIELGVVGDFRAPDILRFGFAPLYVRYVDVWEAVQGLKLVMQERLWDQPVHRKRAAVT</sequence>
<dbReference type="PANTHER" id="PTHR14084">
    <property type="entry name" value="KYNURENINASE"/>
    <property type="match status" value="1"/>
</dbReference>
<reference evidence="6 7" key="1">
    <citation type="journal article" date="2024" name="Nat. Commun.">
        <title>Phylogenomics reveals the evolutionary origins of lichenization in chlorophyte algae.</title>
        <authorList>
            <person name="Puginier C."/>
            <person name="Libourel C."/>
            <person name="Otte J."/>
            <person name="Skaloud P."/>
            <person name="Haon M."/>
            <person name="Grisel S."/>
            <person name="Petersen M."/>
            <person name="Berrin J.G."/>
            <person name="Delaux P.M."/>
            <person name="Dal Grande F."/>
            <person name="Keller J."/>
        </authorList>
    </citation>
    <scope>NUCLEOTIDE SEQUENCE [LARGE SCALE GENOMIC DNA]</scope>
    <source>
        <strain evidence="6 7">SAG 216-7</strain>
    </source>
</reference>
<keyword evidence="1 4" id="KW-0662">Pyridine nucleotide biosynthesis</keyword>
<evidence type="ECO:0000256" key="5">
    <source>
        <dbReference type="PIRNR" id="PIRNR038800"/>
    </source>
</evidence>
<comment type="similarity">
    <text evidence="4 5">Belongs to the kynureninase family.</text>
</comment>
<feature type="binding site" evidence="4">
    <location>
        <position position="206"/>
    </location>
    <ligand>
        <name>pyridoxal 5'-phosphate</name>
        <dbReference type="ChEBI" id="CHEBI:597326"/>
    </ligand>
</feature>
<dbReference type="SUPFAM" id="SSF53383">
    <property type="entry name" value="PLP-dependent transferases"/>
    <property type="match status" value="1"/>
</dbReference>
<dbReference type="InterPro" id="IPR015422">
    <property type="entry name" value="PyrdxlP-dep_Trfase_small"/>
</dbReference>
<dbReference type="InterPro" id="IPR015421">
    <property type="entry name" value="PyrdxlP-dep_Trfase_major"/>
</dbReference>
<evidence type="ECO:0000256" key="1">
    <source>
        <dbReference type="ARBA" id="ARBA00022642"/>
    </source>
</evidence>
<comment type="pathway">
    <text evidence="4 5">Cofactor biosynthesis; NAD(+) biosynthesis; quinolinate from L-kynurenine: step 2/3.</text>
</comment>
<dbReference type="Proteomes" id="UP001491310">
    <property type="component" value="Unassembled WGS sequence"/>
</dbReference>
<feature type="modified residue" description="N6-(pyridoxal phosphate)lysine" evidence="4">
    <location>
        <position position="232"/>
    </location>
</feature>
<dbReference type="NCBIfam" id="TIGR01814">
    <property type="entry name" value="kynureninase"/>
    <property type="match status" value="1"/>
</dbReference>
<comment type="caution">
    <text evidence="4">Lacks conserved residue(s) required for the propagation of feature annotation.</text>
</comment>
<dbReference type="PANTHER" id="PTHR14084:SF0">
    <property type="entry name" value="KYNURENINASE"/>
    <property type="match status" value="1"/>
</dbReference>
<evidence type="ECO:0000256" key="2">
    <source>
        <dbReference type="ARBA" id="ARBA00022801"/>
    </source>
</evidence>
<keyword evidence="7" id="KW-1185">Reference proteome</keyword>
<keyword evidence="2 4" id="KW-0378">Hydrolase</keyword>
<keyword evidence="4 5" id="KW-0963">Cytoplasm</keyword>
<proteinExistence type="inferred from homology"/>
<dbReference type="HAMAP" id="MF_01970">
    <property type="entry name" value="Kynureninase"/>
    <property type="match status" value="1"/>
</dbReference>
<evidence type="ECO:0000313" key="7">
    <source>
        <dbReference type="Proteomes" id="UP001491310"/>
    </source>
</evidence>
<dbReference type="Gene3D" id="3.40.640.10">
    <property type="entry name" value="Type I PLP-dependent aspartate aminotransferase-like (Major domain)"/>
    <property type="match status" value="1"/>
</dbReference>
<comment type="catalytic activity">
    <reaction evidence="5">
        <text>3-hydroxy-L-kynurenine + H2O = 3-hydroxyanthranilate + L-alanine + H(+)</text>
        <dbReference type="Rhea" id="RHEA:25143"/>
        <dbReference type="ChEBI" id="CHEBI:15377"/>
        <dbReference type="ChEBI" id="CHEBI:15378"/>
        <dbReference type="ChEBI" id="CHEBI:36559"/>
        <dbReference type="ChEBI" id="CHEBI:57972"/>
        <dbReference type="ChEBI" id="CHEBI:58125"/>
        <dbReference type="EC" id="3.7.1.3"/>
    </reaction>
</comment>
<comment type="catalytic activity">
    <reaction evidence="4 5">
        <text>L-kynurenine + H2O = anthranilate + L-alanine + H(+)</text>
        <dbReference type="Rhea" id="RHEA:16813"/>
        <dbReference type="ChEBI" id="CHEBI:15377"/>
        <dbReference type="ChEBI" id="CHEBI:15378"/>
        <dbReference type="ChEBI" id="CHEBI:16567"/>
        <dbReference type="ChEBI" id="CHEBI:57959"/>
        <dbReference type="ChEBI" id="CHEBI:57972"/>
        <dbReference type="EC" id="3.7.1.3"/>
    </reaction>
</comment>
<comment type="pathway">
    <text evidence="4 5">Amino-acid degradation; L-kynurenine degradation; L-alanine and anthranilate from L-kynurenine: step 1/1.</text>
</comment>
<comment type="caution">
    <text evidence="6">The sequence shown here is derived from an EMBL/GenBank/DDBJ whole genome shotgun (WGS) entry which is preliminary data.</text>
</comment>
<feature type="binding site" evidence="4">
    <location>
        <position position="231"/>
    </location>
    <ligand>
        <name>pyridoxal 5'-phosphate</name>
        <dbReference type="ChEBI" id="CHEBI:597326"/>
    </ligand>
</feature>
<evidence type="ECO:0000256" key="4">
    <source>
        <dbReference type="HAMAP-Rule" id="MF_03017"/>
    </source>
</evidence>
<dbReference type="Pfam" id="PF22580">
    <property type="entry name" value="KYNU_C"/>
    <property type="match status" value="1"/>
</dbReference>
<feature type="binding site" evidence="4">
    <location>
        <position position="287"/>
    </location>
    <ligand>
        <name>pyridoxal 5'-phosphate</name>
        <dbReference type="ChEBI" id="CHEBI:597326"/>
    </ligand>
</feature>
<dbReference type="EMBL" id="JALJOT010000005">
    <property type="protein sequence ID" value="KAK9915188.1"/>
    <property type="molecule type" value="Genomic_DNA"/>
</dbReference>
<dbReference type="EC" id="3.7.1.3" evidence="4 5"/>
<accession>A0ABR2YTN4</accession>
<protein>
    <recommendedName>
        <fullName evidence="4 5">Kynureninase</fullName>
        <ecNumber evidence="4 5">3.7.1.3</ecNumber>
    </recommendedName>
    <alternativeName>
        <fullName evidence="4">L-kynurenine hydrolase</fullName>
    </alternativeName>
</protein>
<name>A0ABR2YTN4_9CHLO</name>
<dbReference type="Gene3D" id="3.90.1150.10">
    <property type="entry name" value="Aspartate Aminotransferase, domain 1"/>
    <property type="match status" value="1"/>
</dbReference>
<comment type="function">
    <text evidence="4 5">Catalyzes the cleavage of L-kynurenine (L-Kyn) and L-3-hydroxykynurenine (L-3OHKyn) into anthranilic acid (AA) and 3-hydroxyanthranilic acid (3-OHAA), respectively.</text>
</comment>
<dbReference type="InterPro" id="IPR010111">
    <property type="entry name" value="Kynureninase"/>
</dbReference>
<comment type="cofactor">
    <cofactor evidence="4 5">
        <name>pyridoxal 5'-phosphate</name>
        <dbReference type="ChEBI" id="CHEBI:597326"/>
    </cofactor>
</comment>
<organism evidence="6 7">
    <name type="scientific">Coccomyxa subellipsoidea</name>
    <dbReference type="NCBI Taxonomy" id="248742"/>
    <lineage>
        <taxon>Eukaryota</taxon>
        <taxon>Viridiplantae</taxon>
        <taxon>Chlorophyta</taxon>
        <taxon>core chlorophytes</taxon>
        <taxon>Trebouxiophyceae</taxon>
        <taxon>Trebouxiophyceae incertae sedis</taxon>
        <taxon>Coccomyxaceae</taxon>
        <taxon>Coccomyxa</taxon>
    </lineage>
</organism>
<feature type="binding site" evidence="4">
    <location>
        <position position="209"/>
    </location>
    <ligand>
        <name>pyridoxal 5'-phosphate</name>
        <dbReference type="ChEBI" id="CHEBI:597326"/>
    </ligand>
</feature>